<dbReference type="KEGG" id="vg:77925334"/>
<dbReference type="RefSeq" id="YP_010649774.1">
    <property type="nucleotide sequence ID" value="NC_070773.1"/>
</dbReference>
<dbReference type="Proteomes" id="UP000435913">
    <property type="component" value="Segment"/>
</dbReference>
<protein>
    <submittedName>
        <fullName evidence="1">Uncharacterized protein</fullName>
    </submittedName>
</protein>
<keyword evidence="2" id="KW-1185">Reference proteome</keyword>
<sequence>MATRLIQTERIPMSIPKKKRAQLIRLQQQKVRRQLNNYYLAWDPLSMEYVTPFDAQGNKGVMTQGFVDALKNIEVKWRINCYILGREHNGKERIDGFTLDINTPCKHDDIKNVAADAHWEFIEEYRNSPRSDNFVSAVWIATTRDEVDNELAYKIFKEAGSFNLLADWQEKELENE</sequence>
<evidence type="ECO:0000313" key="2">
    <source>
        <dbReference type="Proteomes" id="UP000435913"/>
    </source>
</evidence>
<proteinExistence type="predicted"/>
<accession>A0A6B9J1U4</accession>
<reference evidence="1" key="1">
    <citation type="submission" date="2019-12" db="EMBL/GenBank/DDBJ databases">
        <title>Isolation and complete genomic sequence of bacteriophage NF: A novel Vibrio alginolyticus phage isolated from the coastal water of Qingdao, China.</title>
        <authorList>
            <person name="Zhang X."/>
        </authorList>
    </citation>
    <scope>NUCLEOTIDE SEQUENCE [LARGE SCALE GENOMIC DNA]</scope>
</reference>
<evidence type="ECO:0000313" key="1">
    <source>
        <dbReference type="EMBL" id="QGZ13256.1"/>
    </source>
</evidence>
<dbReference type="GeneID" id="77925334"/>
<organism evidence="1 2">
    <name type="scientific">Vibrio phage NF</name>
    <dbReference type="NCBI Taxonomy" id="2686202"/>
    <lineage>
        <taxon>Viruses</taxon>
        <taxon>Duplodnaviria</taxon>
        <taxon>Heunggongvirae</taxon>
        <taxon>Uroviricota</taxon>
        <taxon>Caudoviricetes</taxon>
        <taxon>Enfavirus</taxon>
        <taxon>Enfavirus NF</taxon>
    </lineage>
</organism>
<dbReference type="EMBL" id="MN812722">
    <property type="protein sequence ID" value="QGZ13256.1"/>
    <property type="molecule type" value="Genomic_DNA"/>
</dbReference>
<name>A0A6B9J1U4_9CAUD</name>